<evidence type="ECO:0000313" key="3">
    <source>
        <dbReference type="EMBL" id="MPC99897.1"/>
    </source>
</evidence>
<dbReference type="GO" id="GO:0005634">
    <property type="term" value="C:nucleus"/>
    <property type="evidence" value="ECO:0007669"/>
    <property type="project" value="InterPro"/>
</dbReference>
<evidence type="ECO:0000313" key="4">
    <source>
        <dbReference type="Proteomes" id="UP000324222"/>
    </source>
</evidence>
<sequence>MVLTFPFHFLHSCGLHAYASLPTSHRDSNDDEGESIKIPRTSGEWSKRQNHSEIEKRRRDKMNTYIMELSSIIPVCTSRKLDKLTVLRMAVQHMKMLRGSLNSYTEGHYKPAFLSDDELKNLILQVCLYFILICMCVNAGSVG</sequence>
<organism evidence="3 4">
    <name type="scientific">Portunus trituberculatus</name>
    <name type="common">Swimming crab</name>
    <name type="synonym">Neptunus trituberculatus</name>
    <dbReference type="NCBI Taxonomy" id="210409"/>
    <lineage>
        <taxon>Eukaryota</taxon>
        <taxon>Metazoa</taxon>
        <taxon>Ecdysozoa</taxon>
        <taxon>Arthropoda</taxon>
        <taxon>Crustacea</taxon>
        <taxon>Multicrustacea</taxon>
        <taxon>Malacostraca</taxon>
        <taxon>Eumalacostraca</taxon>
        <taxon>Eucarida</taxon>
        <taxon>Decapoda</taxon>
        <taxon>Pleocyemata</taxon>
        <taxon>Brachyura</taxon>
        <taxon>Eubrachyura</taxon>
        <taxon>Portunoidea</taxon>
        <taxon>Portunidae</taxon>
        <taxon>Portuninae</taxon>
        <taxon>Portunus</taxon>
    </lineage>
</organism>
<feature type="compositionally biased region" description="Basic and acidic residues" evidence="1">
    <location>
        <begin position="45"/>
        <end position="57"/>
    </location>
</feature>
<evidence type="ECO:0000256" key="1">
    <source>
        <dbReference type="SAM" id="MobiDB-lite"/>
    </source>
</evidence>
<keyword evidence="4" id="KW-1185">Reference proteome</keyword>
<dbReference type="InterPro" id="IPR050933">
    <property type="entry name" value="Circadian_TF"/>
</dbReference>
<dbReference type="Pfam" id="PF00010">
    <property type="entry name" value="HLH"/>
    <property type="match status" value="1"/>
</dbReference>
<keyword evidence="3" id="KW-0675">Receptor</keyword>
<dbReference type="GO" id="GO:0046983">
    <property type="term" value="F:protein dimerization activity"/>
    <property type="evidence" value="ECO:0007669"/>
    <property type="project" value="InterPro"/>
</dbReference>
<gene>
    <name evidence="3" type="primary">ARNTL_1</name>
    <name evidence="3" type="ORF">E2C01_095342</name>
</gene>
<dbReference type="GO" id="GO:0003700">
    <property type="term" value="F:DNA-binding transcription factor activity"/>
    <property type="evidence" value="ECO:0007669"/>
    <property type="project" value="InterPro"/>
</dbReference>
<dbReference type="Proteomes" id="UP000324222">
    <property type="component" value="Unassembled WGS sequence"/>
</dbReference>
<dbReference type="AlphaFoldDB" id="A0A5B7K3J2"/>
<dbReference type="SMART" id="SM00353">
    <property type="entry name" value="HLH"/>
    <property type="match status" value="1"/>
</dbReference>
<dbReference type="Gene3D" id="4.10.280.10">
    <property type="entry name" value="Helix-loop-helix DNA-binding domain"/>
    <property type="match status" value="1"/>
</dbReference>
<feature type="domain" description="BHLH" evidence="2">
    <location>
        <begin position="46"/>
        <end position="97"/>
    </location>
</feature>
<dbReference type="GO" id="GO:0005667">
    <property type="term" value="C:transcription regulator complex"/>
    <property type="evidence" value="ECO:0007669"/>
    <property type="project" value="InterPro"/>
</dbReference>
<dbReference type="InterPro" id="IPR011598">
    <property type="entry name" value="bHLH_dom"/>
</dbReference>
<dbReference type="InterPro" id="IPR001067">
    <property type="entry name" value="Nuc_translocat"/>
</dbReference>
<protein>
    <submittedName>
        <fullName evidence="3">Aryl hydrocarbon receptor nuclear translocator-like protein 1</fullName>
    </submittedName>
</protein>
<dbReference type="PRINTS" id="PR00785">
    <property type="entry name" value="NCTRNSLOCATR"/>
</dbReference>
<accession>A0A5B7K3J2</accession>
<dbReference type="EMBL" id="VSRR010120430">
    <property type="protein sequence ID" value="MPC99897.1"/>
    <property type="molecule type" value="Genomic_DNA"/>
</dbReference>
<proteinExistence type="predicted"/>
<evidence type="ECO:0000259" key="2">
    <source>
        <dbReference type="PROSITE" id="PS50888"/>
    </source>
</evidence>
<comment type="caution">
    <text evidence="3">The sequence shown here is derived from an EMBL/GenBank/DDBJ whole genome shotgun (WGS) entry which is preliminary data.</text>
</comment>
<name>A0A5B7K3J2_PORTR</name>
<dbReference type="GO" id="GO:0045944">
    <property type="term" value="P:positive regulation of transcription by RNA polymerase II"/>
    <property type="evidence" value="ECO:0007669"/>
    <property type="project" value="UniProtKB-ARBA"/>
</dbReference>
<dbReference type="SUPFAM" id="SSF47459">
    <property type="entry name" value="HLH, helix-loop-helix DNA-binding domain"/>
    <property type="match status" value="1"/>
</dbReference>
<dbReference type="InterPro" id="IPR036638">
    <property type="entry name" value="HLH_DNA-bd_sf"/>
</dbReference>
<dbReference type="OrthoDB" id="71302at2759"/>
<feature type="region of interest" description="Disordered" evidence="1">
    <location>
        <begin position="23"/>
        <end position="57"/>
    </location>
</feature>
<dbReference type="PANTHER" id="PTHR23042">
    <property type="entry name" value="CIRCADIAN PROTEIN CLOCK/ARNT/BMAL/PAS"/>
    <property type="match status" value="1"/>
</dbReference>
<reference evidence="3 4" key="1">
    <citation type="submission" date="2019-05" db="EMBL/GenBank/DDBJ databases">
        <title>Another draft genome of Portunus trituberculatus and its Hox gene families provides insights of decapod evolution.</title>
        <authorList>
            <person name="Jeong J.-H."/>
            <person name="Song I."/>
            <person name="Kim S."/>
            <person name="Choi T."/>
            <person name="Kim D."/>
            <person name="Ryu S."/>
            <person name="Kim W."/>
        </authorList>
    </citation>
    <scope>NUCLEOTIDE SEQUENCE [LARGE SCALE GENOMIC DNA]</scope>
    <source>
        <tissue evidence="3">Muscle</tissue>
    </source>
</reference>
<dbReference type="GO" id="GO:0005737">
    <property type="term" value="C:cytoplasm"/>
    <property type="evidence" value="ECO:0007669"/>
    <property type="project" value="InterPro"/>
</dbReference>
<dbReference type="PROSITE" id="PS50888">
    <property type="entry name" value="BHLH"/>
    <property type="match status" value="1"/>
</dbReference>